<dbReference type="AlphaFoldDB" id="A0A371DNJ1"/>
<dbReference type="EMBL" id="KZ857385">
    <property type="protein sequence ID" value="RDX54078.1"/>
    <property type="molecule type" value="Genomic_DNA"/>
</dbReference>
<reference evidence="1 2" key="1">
    <citation type="journal article" date="2018" name="Biotechnol. Biofuels">
        <title>Integrative visual omics of the white-rot fungus Polyporus brumalis exposes the biotechnological potential of its oxidative enzymes for delignifying raw plant biomass.</title>
        <authorList>
            <person name="Miyauchi S."/>
            <person name="Rancon A."/>
            <person name="Drula E."/>
            <person name="Hage H."/>
            <person name="Chaduli D."/>
            <person name="Favel A."/>
            <person name="Grisel S."/>
            <person name="Henrissat B."/>
            <person name="Herpoel-Gimbert I."/>
            <person name="Ruiz-Duenas F.J."/>
            <person name="Chevret D."/>
            <person name="Hainaut M."/>
            <person name="Lin J."/>
            <person name="Wang M."/>
            <person name="Pangilinan J."/>
            <person name="Lipzen A."/>
            <person name="Lesage-Meessen L."/>
            <person name="Navarro D."/>
            <person name="Riley R."/>
            <person name="Grigoriev I.V."/>
            <person name="Zhou S."/>
            <person name="Raouche S."/>
            <person name="Rosso M.N."/>
        </authorList>
    </citation>
    <scope>NUCLEOTIDE SEQUENCE [LARGE SCALE GENOMIC DNA]</scope>
    <source>
        <strain evidence="1 2">BRFM 1820</strain>
    </source>
</reference>
<gene>
    <name evidence="1" type="ORF">OH76DRAFT_1398373</name>
</gene>
<dbReference type="Proteomes" id="UP000256964">
    <property type="component" value="Unassembled WGS sequence"/>
</dbReference>
<protein>
    <submittedName>
        <fullName evidence="1">Uncharacterized protein</fullName>
    </submittedName>
</protein>
<sequence length="308" mass="35175">MRHSSFLSLPTELQCMVKDTISPSDLRTHVCLYLSDPSCAALYDSLRDADTFWQHLCWSCGLGMLPDEELGDITWREIALKCVEADGFCTHPQCGESLLEYNRERMRESAKYMAPGEVLLVDDDFRDYYEDVSLDAHRVFGRVSFRERYPSGVYHYGRPLPVDDDAYLRIDEAGVPAPIPAGSARAYLGQHPLVSRSFATAAPIYNLYILPICDVNMYPEFIDRQSRAVTVYDILHRIQKQLEQHLTVMEASIYVSSHERCFANKNWTLDDIFDNLTCLRRILAICPIRTLSNVENSATGACFVVEQY</sequence>
<evidence type="ECO:0000313" key="1">
    <source>
        <dbReference type="EMBL" id="RDX54078.1"/>
    </source>
</evidence>
<name>A0A371DNJ1_9APHY</name>
<organism evidence="1 2">
    <name type="scientific">Lentinus brumalis</name>
    <dbReference type="NCBI Taxonomy" id="2498619"/>
    <lineage>
        <taxon>Eukaryota</taxon>
        <taxon>Fungi</taxon>
        <taxon>Dikarya</taxon>
        <taxon>Basidiomycota</taxon>
        <taxon>Agaricomycotina</taxon>
        <taxon>Agaricomycetes</taxon>
        <taxon>Polyporales</taxon>
        <taxon>Polyporaceae</taxon>
        <taxon>Lentinus</taxon>
    </lineage>
</organism>
<dbReference type="OrthoDB" id="2803395at2759"/>
<accession>A0A371DNJ1</accession>
<keyword evidence="2" id="KW-1185">Reference proteome</keyword>
<proteinExistence type="predicted"/>
<evidence type="ECO:0000313" key="2">
    <source>
        <dbReference type="Proteomes" id="UP000256964"/>
    </source>
</evidence>